<keyword evidence="2" id="KW-1185">Reference proteome</keyword>
<protein>
    <submittedName>
        <fullName evidence="1">Uncharacterized protein</fullName>
    </submittedName>
</protein>
<evidence type="ECO:0000313" key="2">
    <source>
        <dbReference type="Proteomes" id="UP001457282"/>
    </source>
</evidence>
<dbReference type="AlphaFoldDB" id="A0AAW1VK37"/>
<comment type="caution">
    <text evidence="1">The sequence shown here is derived from an EMBL/GenBank/DDBJ whole genome shotgun (WGS) entry which is preliminary data.</text>
</comment>
<evidence type="ECO:0000313" key="1">
    <source>
        <dbReference type="EMBL" id="KAK9901414.1"/>
    </source>
</evidence>
<sequence>MEVQSEGTRLEVQSDGVEMNLPIDLSQDHRYSFTHGFASFCGRSGGFSLSPAVTSQEVDNSIDESRAIHGLY</sequence>
<proteinExistence type="predicted"/>
<dbReference type="Proteomes" id="UP001457282">
    <property type="component" value="Unassembled WGS sequence"/>
</dbReference>
<gene>
    <name evidence="1" type="ORF">M0R45_002155</name>
</gene>
<dbReference type="EMBL" id="JBEDUW010000312">
    <property type="protein sequence ID" value="KAK9901414.1"/>
    <property type="molecule type" value="Genomic_DNA"/>
</dbReference>
<reference evidence="1 2" key="1">
    <citation type="journal article" date="2023" name="G3 (Bethesda)">
        <title>A chromosome-length genome assembly and annotation of blackberry (Rubus argutus, cv. 'Hillquist').</title>
        <authorList>
            <person name="Bruna T."/>
            <person name="Aryal R."/>
            <person name="Dudchenko O."/>
            <person name="Sargent D.J."/>
            <person name="Mead D."/>
            <person name="Buti M."/>
            <person name="Cavallini A."/>
            <person name="Hytonen T."/>
            <person name="Andres J."/>
            <person name="Pham M."/>
            <person name="Weisz D."/>
            <person name="Mascagni F."/>
            <person name="Usai G."/>
            <person name="Natali L."/>
            <person name="Bassil N."/>
            <person name="Fernandez G.E."/>
            <person name="Lomsadze A."/>
            <person name="Armour M."/>
            <person name="Olukolu B."/>
            <person name="Poorten T."/>
            <person name="Britton C."/>
            <person name="Davik J."/>
            <person name="Ashrafi H."/>
            <person name="Aiden E.L."/>
            <person name="Borodovsky M."/>
            <person name="Worthington M."/>
        </authorList>
    </citation>
    <scope>NUCLEOTIDE SEQUENCE [LARGE SCALE GENOMIC DNA]</scope>
    <source>
        <strain evidence="1">PI 553951</strain>
    </source>
</reference>
<organism evidence="1 2">
    <name type="scientific">Rubus argutus</name>
    <name type="common">Southern blackberry</name>
    <dbReference type="NCBI Taxonomy" id="59490"/>
    <lineage>
        <taxon>Eukaryota</taxon>
        <taxon>Viridiplantae</taxon>
        <taxon>Streptophyta</taxon>
        <taxon>Embryophyta</taxon>
        <taxon>Tracheophyta</taxon>
        <taxon>Spermatophyta</taxon>
        <taxon>Magnoliopsida</taxon>
        <taxon>eudicotyledons</taxon>
        <taxon>Gunneridae</taxon>
        <taxon>Pentapetalae</taxon>
        <taxon>rosids</taxon>
        <taxon>fabids</taxon>
        <taxon>Rosales</taxon>
        <taxon>Rosaceae</taxon>
        <taxon>Rosoideae</taxon>
        <taxon>Rosoideae incertae sedis</taxon>
        <taxon>Rubus</taxon>
    </lineage>
</organism>
<name>A0AAW1VK37_RUBAR</name>
<accession>A0AAW1VK37</accession>